<keyword evidence="5" id="KW-1185">Reference proteome</keyword>
<feature type="compositionally biased region" description="Basic and acidic residues" evidence="1">
    <location>
        <begin position="124"/>
        <end position="138"/>
    </location>
</feature>
<feature type="compositionally biased region" description="Acidic residues" evidence="1">
    <location>
        <begin position="108"/>
        <end position="123"/>
    </location>
</feature>
<feature type="signal peptide" evidence="3">
    <location>
        <begin position="1"/>
        <end position="38"/>
    </location>
</feature>
<dbReference type="PANTHER" id="PTHR16502:SF0">
    <property type="entry name" value="KERATINOCYTE-ASSOCIATED TRANSMEMBRANE PROTEIN 2"/>
    <property type="match status" value="1"/>
</dbReference>
<dbReference type="Ensembl" id="ENSSPUT00000013456.1">
    <property type="protein sequence ID" value="ENSSPUP00000012623.1"/>
    <property type="gene ID" value="ENSSPUG00000009711.1"/>
</dbReference>
<evidence type="ECO:0000256" key="2">
    <source>
        <dbReference type="SAM" id="Phobius"/>
    </source>
</evidence>
<sequence length="232" mass="25917">MAAASEKMQGAVGQVVSWGRVSRCFVLLLCLVLPVCSAESNDTVGKNKTLQIMTASTKDNETLNASSQISAASQVSLTDTLKKDIKDTTAEGTTEFGEDDGMTSNSQDDPDDLPDSREEEEEDGLSRMELNEEDDLSRIELNEEAGLSRIEIKDPSESGLEDEGHFFFHLVIIAFLVAVVYISYHNKRKIFLLVQSRRWRDGLCSRTVEYHRLDQNVNEAIPSLKITNDYIF</sequence>
<feature type="chain" id="PRO_5034070962" evidence="3">
    <location>
        <begin position="39"/>
        <end position="232"/>
    </location>
</feature>
<reference evidence="4" key="1">
    <citation type="submission" date="2025-08" db="UniProtKB">
        <authorList>
            <consortium name="Ensembl"/>
        </authorList>
    </citation>
    <scope>IDENTIFICATION</scope>
</reference>
<keyword evidence="3" id="KW-0732">Signal</keyword>
<proteinExistence type="predicted"/>
<accession>A0A8D0GXF4</accession>
<gene>
    <name evidence="4" type="primary">C5orf15</name>
</gene>
<organism evidence="4 5">
    <name type="scientific">Sphenodon punctatus</name>
    <name type="common">Tuatara</name>
    <name type="synonym">Hatteria punctata</name>
    <dbReference type="NCBI Taxonomy" id="8508"/>
    <lineage>
        <taxon>Eukaryota</taxon>
        <taxon>Metazoa</taxon>
        <taxon>Chordata</taxon>
        <taxon>Craniata</taxon>
        <taxon>Vertebrata</taxon>
        <taxon>Euteleostomi</taxon>
        <taxon>Lepidosauria</taxon>
        <taxon>Sphenodontia</taxon>
        <taxon>Sphenodontidae</taxon>
        <taxon>Sphenodon</taxon>
    </lineage>
</organism>
<keyword evidence="2" id="KW-0812">Transmembrane</keyword>
<dbReference type="InterPro" id="IPR037645">
    <property type="entry name" value="KCT2"/>
</dbReference>
<dbReference type="Pfam" id="PF17818">
    <property type="entry name" value="KCT2"/>
    <property type="match status" value="1"/>
</dbReference>
<evidence type="ECO:0000256" key="1">
    <source>
        <dbReference type="SAM" id="MobiDB-lite"/>
    </source>
</evidence>
<feature type="region of interest" description="Disordered" evidence="1">
    <location>
        <begin position="86"/>
        <end position="138"/>
    </location>
</feature>
<dbReference type="Proteomes" id="UP000694392">
    <property type="component" value="Unplaced"/>
</dbReference>
<dbReference type="AlphaFoldDB" id="A0A8D0GXF4"/>
<dbReference type="PANTHER" id="PTHR16502">
    <property type="entry name" value="KERATINOCYTE-ASSOCIATED TRANSMEMBRANE PROTEIN 2"/>
    <property type="match status" value="1"/>
</dbReference>
<keyword evidence="2" id="KW-1133">Transmembrane helix</keyword>
<reference evidence="4" key="2">
    <citation type="submission" date="2025-09" db="UniProtKB">
        <authorList>
            <consortium name="Ensembl"/>
        </authorList>
    </citation>
    <scope>IDENTIFICATION</scope>
</reference>
<name>A0A8D0GXF4_SPHPU</name>
<evidence type="ECO:0000313" key="5">
    <source>
        <dbReference type="Proteomes" id="UP000694392"/>
    </source>
</evidence>
<evidence type="ECO:0000256" key="3">
    <source>
        <dbReference type="SAM" id="SignalP"/>
    </source>
</evidence>
<keyword evidence="2" id="KW-0472">Membrane</keyword>
<feature type="transmembrane region" description="Helical" evidence="2">
    <location>
        <begin position="166"/>
        <end position="184"/>
    </location>
</feature>
<dbReference type="GeneTree" id="ENSGT00440000037499"/>
<evidence type="ECO:0000313" key="4">
    <source>
        <dbReference type="Ensembl" id="ENSSPUP00000012623.1"/>
    </source>
</evidence>
<protein>
    <submittedName>
        <fullName evidence="4">Chromosome 5 open reading frame 15</fullName>
    </submittedName>
</protein>